<proteinExistence type="predicted"/>
<dbReference type="Pfam" id="PF13180">
    <property type="entry name" value="PDZ_2"/>
    <property type="match status" value="1"/>
</dbReference>
<keyword evidence="3" id="KW-0812">Transmembrane</keyword>
<keyword evidence="6" id="KW-1185">Reference proteome</keyword>
<dbReference type="SUPFAM" id="SSF50156">
    <property type="entry name" value="PDZ domain-like"/>
    <property type="match status" value="1"/>
</dbReference>
<dbReference type="InterPro" id="IPR009003">
    <property type="entry name" value="Peptidase_S1_PA"/>
</dbReference>
<evidence type="ECO:0000313" key="6">
    <source>
        <dbReference type="Proteomes" id="UP000298642"/>
    </source>
</evidence>
<dbReference type="PROSITE" id="PS50106">
    <property type="entry name" value="PDZ"/>
    <property type="match status" value="1"/>
</dbReference>
<evidence type="ECO:0000256" key="2">
    <source>
        <dbReference type="ARBA" id="ARBA00022801"/>
    </source>
</evidence>
<sequence>MEEEKQLAGEDRLSGEIVEVYRQPLPGEVVERYSRPLPGRPAAPGQPRRRRRTGLWIFLACLAVVLGVAAGSWIWYLLPAGSSADPFEYRYDHGWEEEEDASGAVTIPTYPFGEGAVLEVETDHGRELTAQEIYQRVNPSVVTVMVQLDDSVSVGTGVIFRADGYILTNYHVLAGGRDCTVAMDTGRTYEAQYVAGDERNDLAVLKVELTGLPAATFGDSDQLVVGDKVYAIGNPLGVELRGTLTDGIVSAINRDVQVDGRTMTLVQTNAALNSGNSGGPLINACGQVVGINTIKMSSDYSNVEGLGFAIPSASIRRLVNDLLTYGEVRPEPSFGVTVLQTGTRLEDDIWGLQVLEVTPGSAADLAGIREGDFVLAAGGRPVETSQELLRIRRQLYVGDQVTMEIWRDGERMEVTLTLNDPVE</sequence>
<organism evidence="5 6">
    <name type="scientific">Dysosmobacter welbionis</name>
    <dbReference type="NCBI Taxonomy" id="2093857"/>
    <lineage>
        <taxon>Bacteria</taxon>
        <taxon>Bacillati</taxon>
        <taxon>Bacillota</taxon>
        <taxon>Clostridia</taxon>
        <taxon>Eubacteriales</taxon>
        <taxon>Oscillospiraceae</taxon>
        <taxon>Dysosmobacter</taxon>
    </lineage>
</organism>
<dbReference type="AlphaFoldDB" id="A0A4D7AQX3"/>
<dbReference type="InterPro" id="IPR001940">
    <property type="entry name" value="Peptidase_S1C"/>
</dbReference>
<dbReference type="InterPro" id="IPR036034">
    <property type="entry name" value="PDZ_sf"/>
</dbReference>
<dbReference type="Gene3D" id="2.40.10.120">
    <property type="match status" value="1"/>
</dbReference>
<evidence type="ECO:0000256" key="1">
    <source>
        <dbReference type="ARBA" id="ARBA00022670"/>
    </source>
</evidence>
<dbReference type="RefSeq" id="WP_136891463.1">
    <property type="nucleotide sequence ID" value="NZ_CP034413.3"/>
</dbReference>
<name>A0A4D7AQX3_9FIRM</name>
<dbReference type="GO" id="GO:0006508">
    <property type="term" value="P:proteolysis"/>
    <property type="evidence" value="ECO:0007669"/>
    <property type="project" value="UniProtKB-KW"/>
</dbReference>
<dbReference type="Proteomes" id="UP000298642">
    <property type="component" value="Chromosome"/>
</dbReference>
<dbReference type="InterPro" id="IPR051201">
    <property type="entry name" value="Chloro_Bact_Ser_Proteases"/>
</dbReference>
<gene>
    <name evidence="5" type="ORF">EIO64_12640</name>
</gene>
<keyword evidence="1" id="KW-0645">Protease</keyword>
<keyword evidence="3" id="KW-0472">Membrane</keyword>
<keyword evidence="3" id="KW-1133">Transmembrane helix</keyword>
<dbReference type="SUPFAM" id="SSF50494">
    <property type="entry name" value="Trypsin-like serine proteases"/>
    <property type="match status" value="1"/>
</dbReference>
<dbReference type="Pfam" id="PF13365">
    <property type="entry name" value="Trypsin_2"/>
    <property type="match status" value="1"/>
</dbReference>
<keyword evidence="2" id="KW-0378">Hydrolase</keyword>
<feature type="domain" description="PDZ" evidence="4">
    <location>
        <begin position="322"/>
        <end position="383"/>
    </location>
</feature>
<dbReference type="CDD" id="cd06779">
    <property type="entry name" value="cpPDZ_Deg_HtrA-like"/>
    <property type="match status" value="1"/>
</dbReference>
<dbReference type="GeneID" id="89521439"/>
<evidence type="ECO:0000259" key="4">
    <source>
        <dbReference type="PROSITE" id="PS50106"/>
    </source>
</evidence>
<dbReference type="EMBL" id="CP034413">
    <property type="protein sequence ID" value="QCI59963.1"/>
    <property type="molecule type" value="Genomic_DNA"/>
</dbReference>
<evidence type="ECO:0000256" key="3">
    <source>
        <dbReference type="SAM" id="Phobius"/>
    </source>
</evidence>
<dbReference type="PRINTS" id="PR00834">
    <property type="entry name" value="PROTEASES2C"/>
</dbReference>
<reference evidence="6" key="1">
    <citation type="submission" date="2018-12" db="EMBL/GenBank/DDBJ databases">
        <title>Dusodibacter welbiota gen. nov., sp. nov., isolated from human faeces and emended description of the Oscillibacter genus.</title>
        <authorList>
            <person name="Le Roy T."/>
            <person name="Van der Smissen P."/>
            <person name="Delzenne N."/>
            <person name="Muccioli G."/>
            <person name="Collet J.F."/>
            <person name="Cani P.D."/>
        </authorList>
    </citation>
    <scope>NUCLEOTIDE SEQUENCE [LARGE SCALE GENOMIC DNA]</scope>
    <source>
        <strain evidence="6">J115</strain>
    </source>
</reference>
<evidence type="ECO:0000313" key="5">
    <source>
        <dbReference type="EMBL" id="QCI59963.1"/>
    </source>
</evidence>
<dbReference type="PANTHER" id="PTHR43343">
    <property type="entry name" value="PEPTIDASE S12"/>
    <property type="match status" value="1"/>
</dbReference>
<dbReference type="PANTHER" id="PTHR43343:SF3">
    <property type="entry name" value="PROTEASE DO-LIKE 8, CHLOROPLASTIC"/>
    <property type="match status" value="1"/>
</dbReference>
<feature type="transmembrane region" description="Helical" evidence="3">
    <location>
        <begin position="55"/>
        <end position="78"/>
    </location>
</feature>
<dbReference type="GO" id="GO:0004252">
    <property type="term" value="F:serine-type endopeptidase activity"/>
    <property type="evidence" value="ECO:0007669"/>
    <property type="project" value="InterPro"/>
</dbReference>
<protein>
    <submittedName>
        <fullName evidence="5">Trypsin-like peptidase domain-containing protein</fullName>
    </submittedName>
</protein>
<dbReference type="KEGG" id="obj:EIO64_12640"/>
<dbReference type="Gene3D" id="2.30.42.10">
    <property type="match status" value="1"/>
</dbReference>
<dbReference type="SMART" id="SM00228">
    <property type="entry name" value="PDZ"/>
    <property type="match status" value="1"/>
</dbReference>
<dbReference type="InterPro" id="IPR001478">
    <property type="entry name" value="PDZ"/>
</dbReference>
<accession>A0A4D7AQX3</accession>